<evidence type="ECO:0000313" key="2">
    <source>
        <dbReference type="Proteomes" id="UP001208570"/>
    </source>
</evidence>
<reference evidence="1" key="1">
    <citation type="journal article" date="2023" name="Mol. Biol. Evol.">
        <title>Third-Generation Sequencing Reveals the Adaptive Role of the Epigenome in Three Deep-Sea Polychaetes.</title>
        <authorList>
            <person name="Perez M."/>
            <person name="Aroh O."/>
            <person name="Sun Y."/>
            <person name="Lan Y."/>
            <person name="Juniper S.K."/>
            <person name="Young C.R."/>
            <person name="Angers B."/>
            <person name="Qian P.Y."/>
        </authorList>
    </citation>
    <scope>NUCLEOTIDE SEQUENCE</scope>
    <source>
        <strain evidence="1">P08H-3</strain>
    </source>
</reference>
<protein>
    <recommendedName>
        <fullName evidence="3">MATH domain-containing protein</fullName>
    </recommendedName>
</protein>
<dbReference type="Proteomes" id="UP001208570">
    <property type="component" value="Unassembled WGS sequence"/>
</dbReference>
<evidence type="ECO:0008006" key="3">
    <source>
        <dbReference type="Google" id="ProtNLM"/>
    </source>
</evidence>
<evidence type="ECO:0000313" key="1">
    <source>
        <dbReference type="EMBL" id="KAK2141780.1"/>
    </source>
</evidence>
<sequence>MARLFRLSTLNDRFDTRVFTFQLPASVSKENTPDACSRDFTYGYQSWGVSAVRYERHVGVYLTLRSACVGLTVIVDYGFTLVNGEHFTKNEVFTERGCVFTSESATHGRSTFVGVPDLTSRGFRQDSGEFVLELELGITKDLSNERDTRASLAIVL</sequence>
<keyword evidence="2" id="KW-1185">Reference proteome</keyword>
<comment type="caution">
    <text evidence="1">The sequence shown here is derived from an EMBL/GenBank/DDBJ whole genome shotgun (WGS) entry which is preliminary data.</text>
</comment>
<name>A0AAD9IWW7_9ANNE</name>
<dbReference type="EMBL" id="JAODUP010001042">
    <property type="protein sequence ID" value="KAK2141780.1"/>
    <property type="molecule type" value="Genomic_DNA"/>
</dbReference>
<gene>
    <name evidence="1" type="ORF">LSH36_1042g01011</name>
</gene>
<dbReference type="AlphaFoldDB" id="A0AAD9IWW7"/>
<organism evidence="1 2">
    <name type="scientific">Paralvinella palmiformis</name>
    <dbReference type="NCBI Taxonomy" id="53620"/>
    <lineage>
        <taxon>Eukaryota</taxon>
        <taxon>Metazoa</taxon>
        <taxon>Spiralia</taxon>
        <taxon>Lophotrochozoa</taxon>
        <taxon>Annelida</taxon>
        <taxon>Polychaeta</taxon>
        <taxon>Sedentaria</taxon>
        <taxon>Canalipalpata</taxon>
        <taxon>Terebellida</taxon>
        <taxon>Terebelliformia</taxon>
        <taxon>Alvinellidae</taxon>
        <taxon>Paralvinella</taxon>
    </lineage>
</organism>
<dbReference type="SUPFAM" id="SSF49599">
    <property type="entry name" value="TRAF domain-like"/>
    <property type="match status" value="1"/>
</dbReference>
<proteinExistence type="predicted"/>
<accession>A0AAD9IWW7</accession>